<keyword evidence="2" id="KW-0472">Membrane</keyword>
<evidence type="ECO:0000256" key="1">
    <source>
        <dbReference type="SAM" id="MobiDB-lite"/>
    </source>
</evidence>
<reference evidence="3 4" key="1">
    <citation type="journal article" date="2010" name="Science">
        <title>Genomic comparison of the ants Camponotus floridanus and Harpegnathos saltator.</title>
        <authorList>
            <person name="Bonasio R."/>
            <person name="Zhang G."/>
            <person name="Ye C."/>
            <person name="Mutti N.S."/>
            <person name="Fang X."/>
            <person name="Qin N."/>
            <person name="Donahue G."/>
            <person name="Yang P."/>
            <person name="Li Q."/>
            <person name="Li C."/>
            <person name="Zhang P."/>
            <person name="Huang Z."/>
            <person name="Berger S.L."/>
            <person name="Reinberg D."/>
            <person name="Wang J."/>
            <person name="Liebig J."/>
        </authorList>
    </citation>
    <scope>NUCLEOTIDE SEQUENCE [LARGE SCALE GENOMIC DNA]</scope>
    <source>
        <strain evidence="4">C129</strain>
    </source>
</reference>
<protein>
    <submittedName>
        <fullName evidence="3">Uncharacterized protein</fullName>
    </submittedName>
</protein>
<feature type="transmembrane region" description="Helical" evidence="2">
    <location>
        <begin position="254"/>
        <end position="278"/>
    </location>
</feature>
<dbReference type="AlphaFoldDB" id="E1ZZ72"/>
<feature type="region of interest" description="Disordered" evidence="1">
    <location>
        <begin position="92"/>
        <end position="115"/>
    </location>
</feature>
<dbReference type="EMBL" id="GL435311">
    <property type="protein sequence ID" value="EFN73487.1"/>
    <property type="molecule type" value="Genomic_DNA"/>
</dbReference>
<evidence type="ECO:0000313" key="3">
    <source>
        <dbReference type="EMBL" id="EFN73487.1"/>
    </source>
</evidence>
<feature type="region of interest" description="Disordered" evidence="1">
    <location>
        <begin position="332"/>
        <end position="369"/>
    </location>
</feature>
<accession>E1ZZ72</accession>
<evidence type="ECO:0000313" key="4">
    <source>
        <dbReference type="Proteomes" id="UP000000311"/>
    </source>
</evidence>
<feature type="compositionally biased region" description="Basic and acidic residues" evidence="1">
    <location>
        <begin position="349"/>
        <end position="369"/>
    </location>
</feature>
<proteinExistence type="predicted"/>
<evidence type="ECO:0000256" key="2">
    <source>
        <dbReference type="SAM" id="Phobius"/>
    </source>
</evidence>
<name>E1ZZ72_CAMFO</name>
<organism evidence="4">
    <name type="scientific">Camponotus floridanus</name>
    <name type="common">Florida carpenter ant</name>
    <dbReference type="NCBI Taxonomy" id="104421"/>
    <lineage>
        <taxon>Eukaryota</taxon>
        <taxon>Metazoa</taxon>
        <taxon>Ecdysozoa</taxon>
        <taxon>Arthropoda</taxon>
        <taxon>Hexapoda</taxon>
        <taxon>Insecta</taxon>
        <taxon>Pterygota</taxon>
        <taxon>Neoptera</taxon>
        <taxon>Endopterygota</taxon>
        <taxon>Hymenoptera</taxon>
        <taxon>Apocrita</taxon>
        <taxon>Aculeata</taxon>
        <taxon>Formicoidea</taxon>
        <taxon>Formicidae</taxon>
        <taxon>Formicinae</taxon>
        <taxon>Camponotus</taxon>
    </lineage>
</organism>
<keyword evidence="4" id="KW-1185">Reference proteome</keyword>
<keyword evidence="2" id="KW-1133">Transmembrane helix</keyword>
<dbReference type="InParanoid" id="E1ZZ72"/>
<dbReference type="Proteomes" id="UP000000311">
    <property type="component" value="Unassembled WGS sequence"/>
</dbReference>
<sequence>MTRADCPQALCRPGHSWRAWLTCDINLRKILVTCPCLAFSQDNRWKNYSSPVFAATIGWNPCLRVASTRGCDVKNRESLACFRIPGSSPLYKQRNSPYNGGRAAGASRVESNRLDSTRLEEANRLEDAPGGSAQPCEGGRTSLDSVLSVITSYSSFIRVERLGQAKQVQRAGTNRAPIGYPRAWCPCPTSTYTKIAHGNRGNGRRGSRRRFPPVAKKSERSLFKSVGERPDQWAATGSPNWWIVLVMVDGRWQLLMSSTAFLVFVSLVFAATVARGALNLNLIFKVGRSSGEQRLSREKKVGVRLVWARFERSAEGNLFEYGGVRAEASLSRPLEGNGGGKASLGALRNPERKAIRSNPTEREQVTPVA</sequence>
<keyword evidence="2" id="KW-0812">Transmembrane</keyword>
<gene>
    <name evidence="3" type="ORF">EAG_09504</name>
</gene>